<gene>
    <name evidence="2" type="ORF">TRIUR3_10526</name>
</gene>
<feature type="compositionally biased region" description="Basic and acidic residues" evidence="1">
    <location>
        <begin position="38"/>
        <end position="61"/>
    </location>
</feature>
<dbReference type="EMBL" id="KD091804">
    <property type="protein sequence ID" value="EMS61715.1"/>
    <property type="molecule type" value="Genomic_DNA"/>
</dbReference>
<proteinExistence type="predicted"/>
<evidence type="ECO:0000256" key="1">
    <source>
        <dbReference type="SAM" id="MobiDB-lite"/>
    </source>
</evidence>
<accession>M8AAJ2</accession>
<protein>
    <submittedName>
        <fullName evidence="2">Uncharacterized protein</fullName>
    </submittedName>
</protein>
<feature type="region of interest" description="Disordered" evidence="1">
    <location>
        <begin position="30"/>
        <end position="71"/>
    </location>
</feature>
<sequence length="122" mass="13176">MGSENCHWNAAVSPSVKTCAESRNVCGAAAAGVPVPRPGEEVERRERGADEEPAHDVRGEEEALGAEEDGRRRVGLPGALREICNFGFVAAAVEQDFITYPEKVLEMRKGFIVLGKDDDFCA</sequence>
<name>M8AAJ2_TRIUA</name>
<dbReference type="AlphaFoldDB" id="M8AAJ2"/>
<organism evidence="2">
    <name type="scientific">Triticum urartu</name>
    <name type="common">Red wild einkorn</name>
    <name type="synonym">Crithodium urartu</name>
    <dbReference type="NCBI Taxonomy" id="4572"/>
    <lineage>
        <taxon>Eukaryota</taxon>
        <taxon>Viridiplantae</taxon>
        <taxon>Streptophyta</taxon>
        <taxon>Embryophyta</taxon>
        <taxon>Tracheophyta</taxon>
        <taxon>Spermatophyta</taxon>
        <taxon>Magnoliopsida</taxon>
        <taxon>Liliopsida</taxon>
        <taxon>Poales</taxon>
        <taxon>Poaceae</taxon>
        <taxon>BOP clade</taxon>
        <taxon>Pooideae</taxon>
        <taxon>Triticodae</taxon>
        <taxon>Triticeae</taxon>
        <taxon>Triticinae</taxon>
        <taxon>Triticum</taxon>
    </lineage>
</organism>
<evidence type="ECO:0000313" key="2">
    <source>
        <dbReference type="EMBL" id="EMS61715.1"/>
    </source>
</evidence>
<reference evidence="2" key="1">
    <citation type="journal article" date="2013" name="Nature">
        <title>Draft genome of the wheat A-genome progenitor Triticum urartu.</title>
        <authorList>
            <person name="Ling H.Q."/>
            <person name="Zhao S."/>
            <person name="Liu D."/>
            <person name="Wang J."/>
            <person name="Sun H."/>
            <person name="Zhang C."/>
            <person name="Fan H."/>
            <person name="Li D."/>
            <person name="Dong L."/>
            <person name="Tao Y."/>
            <person name="Gao C."/>
            <person name="Wu H."/>
            <person name="Li Y."/>
            <person name="Cui Y."/>
            <person name="Guo X."/>
            <person name="Zheng S."/>
            <person name="Wang B."/>
            <person name="Yu K."/>
            <person name="Liang Q."/>
            <person name="Yang W."/>
            <person name="Lou X."/>
            <person name="Chen J."/>
            <person name="Feng M."/>
            <person name="Jian J."/>
            <person name="Zhang X."/>
            <person name="Luo G."/>
            <person name="Jiang Y."/>
            <person name="Liu J."/>
            <person name="Wang Z."/>
            <person name="Sha Y."/>
            <person name="Zhang B."/>
            <person name="Wu H."/>
            <person name="Tang D."/>
            <person name="Shen Q."/>
            <person name="Xue P."/>
            <person name="Zou S."/>
            <person name="Wang X."/>
            <person name="Liu X."/>
            <person name="Wang F."/>
            <person name="Yang Y."/>
            <person name="An X."/>
            <person name="Dong Z."/>
            <person name="Zhang K."/>
            <person name="Zhang X."/>
            <person name="Luo M.C."/>
            <person name="Dvorak J."/>
            <person name="Tong Y."/>
            <person name="Wang J."/>
            <person name="Yang H."/>
            <person name="Li Z."/>
            <person name="Wang D."/>
            <person name="Zhang A."/>
            <person name="Wang J."/>
        </authorList>
    </citation>
    <scope>NUCLEOTIDE SEQUENCE</scope>
</reference>